<protein>
    <recommendedName>
        <fullName evidence="8">MtN3 and saliva related transmembrane protein</fullName>
    </recommendedName>
</protein>
<comment type="caution">
    <text evidence="6">The sequence shown here is derived from an EMBL/GenBank/DDBJ whole genome shotgun (WGS) entry which is preliminary data.</text>
</comment>
<dbReference type="Proteomes" id="UP000018159">
    <property type="component" value="Unassembled WGS sequence"/>
</dbReference>
<reference evidence="6 7" key="1">
    <citation type="journal article" date="2013" name="PLoS ONE">
        <title>Enrichment and Genome Sequence of the Group I.1a Ammonia-Oxidizing Archaeon ?Ca. Nitrosotenuis uzonensis? Representing a Clade Globally.</title>
        <authorList>
            <person name="Lebedeva E.V."/>
            <person name="Hatzenpichler R."/>
            <person name="Pelletier E."/>
            <person name="Schuster N."/>
            <person name="Hauzmayer S."/>
            <person name="Bulaev A."/>
            <person name="Grigor'eva N.V."/>
            <person name="Galushko A."/>
            <person name="Schmid M."/>
            <person name="Palatinszky M."/>
            <person name="Le Paslier D."/>
            <person name="Daims H."/>
            <person name="Wagner M."/>
        </authorList>
    </citation>
    <scope>NUCLEOTIDE SEQUENCE [LARGE SCALE GENOMIC DNA]</scope>
    <source>
        <strain evidence="6 7">N4</strain>
    </source>
</reference>
<evidence type="ECO:0000256" key="2">
    <source>
        <dbReference type="ARBA" id="ARBA00022692"/>
    </source>
</evidence>
<dbReference type="EMBL" id="CBTY010000008">
    <property type="protein sequence ID" value="CDI05688.1"/>
    <property type="molecule type" value="Genomic_DNA"/>
</dbReference>
<evidence type="ECO:0000256" key="4">
    <source>
        <dbReference type="ARBA" id="ARBA00023136"/>
    </source>
</evidence>
<sequence length="89" mass="9910">MIFEGIWLTLVGSIASALVSSSFIPQIIKGYRTKKLEDVSYLLMILISAGMSLWIVYGIEKQDYVIIGANVTTIGLNMLLLTLKIKYSH</sequence>
<evidence type="ECO:0000256" key="1">
    <source>
        <dbReference type="ARBA" id="ARBA00004141"/>
    </source>
</evidence>
<keyword evidence="7" id="KW-1185">Reference proteome</keyword>
<dbReference type="Pfam" id="PF04193">
    <property type="entry name" value="PQ-loop"/>
    <property type="match status" value="1"/>
</dbReference>
<feature type="transmembrane region" description="Helical" evidence="5">
    <location>
        <begin position="65"/>
        <end position="83"/>
    </location>
</feature>
<dbReference type="STRING" id="1407055.NITUZ_30380"/>
<dbReference type="AlphaFoldDB" id="V6ATD3"/>
<accession>V6ATD3</accession>
<feature type="transmembrane region" description="Helical" evidence="5">
    <location>
        <begin position="40"/>
        <end position="59"/>
    </location>
</feature>
<dbReference type="RefSeq" id="WP_048195699.1">
    <property type="nucleotide sequence ID" value="NZ_CBTY010000008.1"/>
</dbReference>
<evidence type="ECO:0008006" key="8">
    <source>
        <dbReference type="Google" id="ProtNLM"/>
    </source>
</evidence>
<evidence type="ECO:0000313" key="6">
    <source>
        <dbReference type="EMBL" id="CDI05688.1"/>
    </source>
</evidence>
<keyword evidence="2 5" id="KW-0812">Transmembrane</keyword>
<gene>
    <name evidence="6" type="ORF">NITUZ_30380</name>
</gene>
<keyword evidence="4 5" id="KW-0472">Membrane</keyword>
<evidence type="ECO:0000256" key="5">
    <source>
        <dbReference type="SAM" id="Phobius"/>
    </source>
</evidence>
<dbReference type="GO" id="GO:0016020">
    <property type="term" value="C:membrane"/>
    <property type="evidence" value="ECO:0007669"/>
    <property type="project" value="UniProtKB-SubCell"/>
</dbReference>
<organism evidence="6 7">
    <name type="scientific">Candidatus Nitrosotenuis uzonensis</name>
    <dbReference type="NCBI Taxonomy" id="1407055"/>
    <lineage>
        <taxon>Archaea</taxon>
        <taxon>Nitrososphaerota</taxon>
        <taxon>Candidatus Nitrosotenuis</taxon>
    </lineage>
</organism>
<dbReference type="InterPro" id="IPR006603">
    <property type="entry name" value="PQ-loop_rpt"/>
</dbReference>
<keyword evidence="3 5" id="KW-1133">Transmembrane helix</keyword>
<dbReference type="Gene3D" id="1.20.1280.290">
    <property type="match status" value="1"/>
</dbReference>
<evidence type="ECO:0000256" key="3">
    <source>
        <dbReference type="ARBA" id="ARBA00022989"/>
    </source>
</evidence>
<name>V6ATD3_9ARCH</name>
<evidence type="ECO:0000313" key="7">
    <source>
        <dbReference type="Proteomes" id="UP000018159"/>
    </source>
</evidence>
<comment type="subcellular location">
    <subcellularLocation>
        <location evidence="1">Membrane</location>
        <topology evidence="1">Multi-pass membrane protein</topology>
    </subcellularLocation>
</comment>
<feature type="transmembrane region" description="Helical" evidence="5">
    <location>
        <begin position="6"/>
        <end position="28"/>
    </location>
</feature>
<proteinExistence type="predicted"/>